<organism evidence="5 6">
    <name type="scientific">Striga hermonthica</name>
    <name type="common">Purple witchweed</name>
    <name type="synonym">Buchnera hermonthica</name>
    <dbReference type="NCBI Taxonomy" id="68872"/>
    <lineage>
        <taxon>Eukaryota</taxon>
        <taxon>Viridiplantae</taxon>
        <taxon>Streptophyta</taxon>
        <taxon>Embryophyta</taxon>
        <taxon>Tracheophyta</taxon>
        <taxon>Spermatophyta</taxon>
        <taxon>Magnoliopsida</taxon>
        <taxon>eudicotyledons</taxon>
        <taxon>Gunneridae</taxon>
        <taxon>Pentapetalae</taxon>
        <taxon>asterids</taxon>
        <taxon>lamiids</taxon>
        <taxon>Lamiales</taxon>
        <taxon>Orobanchaceae</taxon>
        <taxon>Buchnereae</taxon>
        <taxon>Striga</taxon>
    </lineage>
</organism>
<keyword evidence="6" id="KW-1185">Reference proteome</keyword>
<dbReference type="Proteomes" id="UP001153555">
    <property type="component" value="Unassembled WGS sequence"/>
</dbReference>
<feature type="repeat" description="PPR" evidence="3">
    <location>
        <begin position="445"/>
        <end position="475"/>
    </location>
</feature>
<comment type="caution">
    <text evidence="5">The sequence shown here is derived from an EMBL/GenBank/DDBJ whole genome shotgun (WGS) entry which is preliminary data.</text>
</comment>
<dbReference type="AlphaFoldDB" id="A0A9N7MXE1"/>
<dbReference type="Pfam" id="PF13041">
    <property type="entry name" value="PPR_2"/>
    <property type="match status" value="3"/>
</dbReference>
<dbReference type="InterPro" id="IPR032867">
    <property type="entry name" value="DYW_dom"/>
</dbReference>
<dbReference type="Gene3D" id="1.25.40.10">
    <property type="entry name" value="Tetratricopeptide repeat domain"/>
    <property type="match status" value="3"/>
</dbReference>
<dbReference type="FunFam" id="1.25.40.10:FF:000031">
    <property type="entry name" value="Pentatricopeptide repeat-containing protein mitochondrial"/>
    <property type="match status" value="1"/>
</dbReference>
<keyword evidence="2" id="KW-0677">Repeat</keyword>
<reference evidence="5" key="1">
    <citation type="submission" date="2019-12" db="EMBL/GenBank/DDBJ databases">
        <authorList>
            <person name="Scholes J."/>
        </authorList>
    </citation>
    <scope>NUCLEOTIDE SEQUENCE</scope>
</reference>
<evidence type="ECO:0000256" key="3">
    <source>
        <dbReference type="PROSITE-ProRule" id="PRU00708"/>
    </source>
</evidence>
<comment type="similarity">
    <text evidence="1">Belongs to the PPR family. PCMP-H subfamily.</text>
</comment>
<feature type="repeat" description="PPR" evidence="3">
    <location>
        <begin position="307"/>
        <end position="342"/>
    </location>
</feature>
<evidence type="ECO:0000259" key="4">
    <source>
        <dbReference type="Pfam" id="PF14432"/>
    </source>
</evidence>
<accession>A0A9N7MXE1</accession>
<protein>
    <submittedName>
        <fullName evidence="5">Pentatricopeptide repeat-containing protein</fullName>
    </submittedName>
</protein>
<dbReference type="GO" id="GO:0008270">
    <property type="term" value="F:zinc ion binding"/>
    <property type="evidence" value="ECO:0007669"/>
    <property type="project" value="InterPro"/>
</dbReference>
<dbReference type="InterPro" id="IPR002885">
    <property type="entry name" value="PPR_rpt"/>
</dbReference>
<name>A0A9N7MXE1_STRHE</name>
<evidence type="ECO:0000256" key="2">
    <source>
        <dbReference type="ARBA" id="ARBA00022737"/>
    </source>
</evidence>
<sequence>MTQISWTLQIFRRILKTCIDQKDLATGRCLHALYVKSLIPRLTYISNHFTLLYSRCRRLSAARRSFDSTADPNVFSFNVMISAYAGESLPHIARQLFDQIPDPDIVSYNTLIAAYADSGGALPAIELFSDLRQSDLALDGFTFSSVITACANDAGLLKQLHGSALSGGFSGYASVNNALISGYSKNRLFNFAESLFFEMGEVRDDVSWNSMIVAYGQQRQGLQALGLYQEMVHNELFIDMFTLASVLAAFTSMEDLHGGMQFHGRLIKKGYHHNPHVGSGLVDLYSKCSGGRISEAQKAFDEIPCPDLVLWNTMISGYSTSDNFPEQALNCFKKMQRAGKFPDDCTLVCAIAACSRMPSPSQGRQVHSLAIKFDILSNWVSVNNALITMYSKCGDLQDARKLFDRMPEHNEVSLNSMIAGYAQHGLGPESLTLFEQMLEKKMSPTNITFVSVLSACAHTGRVEDGKRYFRSMKEEFKIEPEAEHYACMIDILGRAGKLDEAQRLIERMPYDPGFMVWASLLGACRTHGNLELAERAAERCLELDPSNASPYVMLGHVYAGAHRWNKVSWVKRLMRDRNVKRRPGCSWIEVNRRVHVFVADDKMHPMRKEIYGFWEGMWGEMKKAGYVPDLRWASVKNDGVSEDDKEMMVRYHSEKLAVAFGLLSTGEGVALVVMKNLRMCGDCHNAIKIVSGISGREITPMGPSVIVNPRVSCSLQSSSALHESQPAIRVVSEIL</sequence>
<feature type="repeat" description="PPR" evidence="3">
    <location>
        <begin position="204"/>
        <end position="238"/>
    </location>
</feature>
<dbReference type="InterPro" id="IPR011990">
    <property type="entry name" value="TPR-like_helical_dom_sf"/>
</dbReference>
<dbReference type="FunFam" id="1.25.40.10:FF:000442">
    <property type="entry name" value="Pentatricopeptide repeat-containing protein At3g49710"/>
    <property type="match status" value="1"/>
</dbReference>
<dbReference type="PANTHER" id="PTHR47926:SF505">
    <property type="entry name" value="PENTATRICOPEPTIDE REPEAT (PPR) SUPERFAMILY PROTEIN"/>
    <property type="match status" value="1"/>
</dbReference>
<dbReference type="OrthoDB" id="185373at2759"/>
<dbReference type="EMBL" id="CACSLK010015718">
    <property type="protein sequence ID" value="CAA0817220.1"/>
    <property type="molecule type" value="Genomic_DNA"/>
</dbReference>
<dbReference type="PANTHER" id="PTHR47926">
    <property type="entry name" value="PENTATRICOPEPTIDE REPEAT-CONTAINING PROTEIN"/>
    <property type="match status" value="1"/>
</dbReference>
<dbReference type="NCBIfam" id="TIGR00756">
    <property type="entry name" value="PPR"/>
    <property type="match status" value="5"/>
</dbReference>
<feature type="domain" description="DYW" evidence="4">
    <location>
        <begin position="625"/>
        <end position="698"/>
    </location>
</feature>
<dbReference type="PROSITE" id="PS51375">
    <property type="entry name" value="PPR"/>
    <property type="match status" value="5"/>
</dbReference>
<feature type="repeat" description="PPR" evidence="3">
    <location>
        <begin position="104"/>
        <end position="138"/>
    </location>
</feature>
<evidence type="ECO:0000256" key="1">
    <source>
        <dbReference type="ARBA" id="ARBA00006643"/>
    </source>
</evidence>
<dbReference type="Pfam" id="PF01535">
    <property type="entry name" value="PPR"/>
    <property type="match status" value="5"/>
</dbReference>
<evidence type="ECO:0000313" key="6">
    <source>
        <dbReference type="Proteomes" id="UP001153555"/>
    </source>
</evidence>
<proteinExistence type="inferred from homology"/>
<dbReference type="GO" id="GO:0009451">
    <property type="term" value="P:RNA modification"/>
    <property type="evidence" value="ECO:0007669"/>
    <property type="project" value="InterPro"/>
</dbReference>
<dbReference type="Pfam" id="PF14432">
    <property type="entry name" value="DYW_deaminase"/>
    <property type="match status" value="1"/>
</dbReference>
<evidence type="ECO:0000313" key="5">
    <source>
        <dbReference type="EMBL" id="CAA0817220.1"/>
    </source>
</evidence>
<dbReference type="Pfam" id="PF20431">
    <property type="entry name" value="E_motif"/>
    <property type="match status" value="1"/>
</dbReference>
<dbReference type="InterPro" id="IPR046848">
    <property type="entry name" value="E_motif"/>
</dbReference>
<feature type="repeat" description="PPR" evidence="3">
    <location>
        <begin position="410"/>
        <end position="444"/>
    </location>
</feature>
<gene>
    <name evidence="5" type="ORF">SHERM_16887</name>
</gene>
<dbReference type="SUPFAM" id="SSF48452">
    <property type="entry name" value="TPR-like"/>
    <property type="match status" value="1"/>
</dbReference>
<dbReference type="GO" id="GO:0003723">
    <property type="term" value="F:RNA binding"/>
    <property type="evidence" value="ECO:0007669"/>
    <property type="project" value="InterPro"/>
</dbReference>
<dbReference type="FunFam" id="1.25.40.10:FF:000351">
    <property type="entry name" value="Pentatricopeptide repeat-containing protein"/>
    <property type="match status" value="1"/>
</dbReference>
<dbReference type="FunFam" id="1.25.40.10:FF:000366">
    <property type="entry name" value="Pentatricopeptide (PPR) repeat-containing protein"/>
    <property type="match status" value="1"/>
</dbReference>
<dbReference type="InterPro" id="IPR046960">
    <property type="entry name" value="PPR_At4g14850-like_plant"/>
</dbReference>